<gene>
    <name evidence="1" type="ORF">SAMN04487928_10593</name>
</gene>
<dbReference type="Proteomes" id="UP000182624">
    <property type="component" value="Unassembled WGS sequence"/>
</dbReference>
<keyword evidence="2" id="KW-1185">Reference proteome</keyword>
<dbReference type="RefSeq" id="WP_143087420.1">
    <property type="nucleotide sequence ID" value="NZ_FOXO01000005.1"/>
</dbReference>
<name>A0A1I5S2N6_9FIRM</name>
<evidence type="ECO:0000313" key="2">
    <source>
        <dbReference type="Proteomes" id="UP000182624"/>
    </source>
</evidence>
<accession>A0A1I5S2N6</accession>
<dbReference type="EMBL" id="FOXO01000005">
    <property type="protein sequence ID" value="SFP64994.1"/>
    <property type="molecule type" value="Genomic_DNA"/>
</dbReference>
<protein>
    <submittedName>
        <fullName evidence="1">Uncharacterized protein</fullName>
    </submittedName>
</protein>
<dbReference type="AlphaFoldDB" id="A0A1I5S2N6"/>
<dbReference type="OrthoDB" id="2004279at2"/>
<reference evidence="2" key="1">
    <citation type="submission" date="2016-10" db="EMBL/GenBank/DDBJ databases">
        <authorList>
            <person name="Varghese N."/>
            <person name="Submissions S."/>
        </authorList>
    </citation>
    <scope>NUCLEOTIDE SEQUENCE [LARGE SCALE GENOMIC DNA]</scope>
    <source>
        <strain evidence="2">P18</strain>
    </source>
</reference>
<sequence length="115" mass="13521">MFTKDEIEVKLNFLESVFEKYGAVPLDINEKNIEKFHQRKIYQYKNNYYRVDSADFEENGEIFLVLSSTDEKKYADIGLLEDIDAFSAGLSDEQLEKQVRYVLGIEPYPDDYAQK</sequence>
<organism evidence="1 2">
    <name type="scientific">Butyrivibrio proteoclasticus</name>
    <dbReference type="NCBI Taxonomy" id="43305"/>
    <lineage>
        <taxon>Bacteria</taxon>
        <taxon>Bacillati</taxon>
        <taxon>Bacillota</taxon>
        <taxon>Clostridia</taxon>
        <taxon>Lachnospirales</taxon>
        <taxon>Lachnospiraceae</taxon>
        <taxon>Butyrivibrio</taxon>
    </lineage>
</organism>
<proteinExistence type="predicted"/>
<evidence type="ECO:0000313" key="1">
    <source>
        <dbReference type="EMBL" id="SFP64994.1"/>
    </source>
</evidence>